<dbReference type="OrthoDB" id="2364201at2"/>
<dbReference type="SMART" id="SM00871">
    <property type="entry name" value="AraC_E_bind"/>
    <property type="match status" value="1"/>
</dbReference>
<dbReference type="Gene3D" id="3.20.80.10">
    <property type="entry name" value="Regulatory factor, effector binding domain"/>
    <property type="match status" value="1"/>
</dbReference>
<feature type="domain" description="AraC effector-binding" evidence="1">
    <location>
        <begin position="2"/>
        <end position="152"/>
    </location>
</feature>
<evidence type="ECO:0000313" key="3">
    <source>
        <dbReference type="Proteomes" id="UP000198935"/>
    </source>
</evidence>
<dbReference type="Proteomes" id="UP000198935">
    <property type="component" value="Unassembled WGS sequence"/>
</dbReference>
<name>A0A1H3GN00_9BACI</name>
<dbReference type="SUPFAM" id="SSF55136">
    <property type="entry name" value="Probable bacterial effector-binding domain"/>
    <property type="match status" value="1"/>
</dbReference>
<dbReference type="InterPro" id="IPR029441">
    <property type="entry name" value="Cass2"/>
</dbReference>
<evidence type="ECO:0000259" key="1">
    <source>
        <dbReference type="SMART" id="SM00871"/>
    </source>
</evidence>
<dbReference type="GO" id="GO:0003677">
    <property type="term" value="F:DNA binding"/>
    <property type="evidence" value="ECO:0007669"/>
    <property type="project" value="UniProtKB-KW"/>
</dbReference>
<reference evidence="3" key="1">
    <citation type="submission" date="2016-10" db="EMBL/GenBank/DDBJ databases">
        <authorList>
            <person name="Varghese N."/>
            <person name="Submissions S."/>
        </authorList>
    </citation>
    <scope>NUCLEOTIDE SEQUENCE [LARGE SCALE GENOMIC DNA]</scope>
    <source>
        <strain evidence="3">SP</strain>
    </source>
</reference>
<dbReference type="AlphaFoldDB" id="A0A1H3GN00"/>
<evidence type="ECO:0000313" key="2">
    <source>
        <dbReference type="EMBL" id="SDY03884.1"/>
    </source>
</evidence>
<keyword evidence="3" id="KW-1185">Reference proteome</keyword>
<dbReference type="Pfam" id="PF14526">
    <property type="entry name" value="Cass2"/>
    <property type="match status" value="1"/>
</dbReference>
<organism evidence="2 3">
    <name type="scientific">Evansella caseinilytica</name>
    <dbReference type="NCBI Taxonomy" id="1503961"/>
    <lineage>
        <taxon>Bacteria</taxon>
        <taxon>Bacillati</taxon>
        <taxon>Bacillota</taxon>
        <taxon>Bacilli</taxon>
        <taxon>Bacillales</taxon>
        <taxon>Bacillaceae</taxon>
        <taxon>Evansella</taxon>
    </lineage>
</organism>
<gene>
    <name evidence="2" type="ORF">SAMN05421736_101203</name>
</gene>
<protein>
    <submittedName>
        <fullName evidence="2">Predicted transcriptional regulator YdeE, contains AraC-type DNA-binding domain</fullName>
    </submittedName>
</protein>
<sequence length="155" mass="17740">MYERFVTKEAFTAVGIKWTGTFSAAFEGVIRKEINAFRERMNEIEHVVNPETLLGITTKFTEDGFTYYICLEVSNAEAVPEGMSAITVPAKLYAVCSHEKGQSVDATYDNIATWYQSQGYEKDDTGYGMEKYRSTYDPLAEETEFWVYEPVRKKT</sequence>
<proteinExistence type="predicted"/>
<dbReference type="EMBL" id="FNPI01000001">
    <property type="protein sequence ID" value="SDY03884.1"/>
    <property type="molecule type" value="Genomic_DNA"/>
</dbReference>
<dbReference type="InterPro" id="IPR010499">
    <property type="entry name" value="AraC_E-bd"/>
</dbReference>
<dbReference type="InterPro" id="IPR011256">
    <property type="entry name" value="Reg_factor_effector_dom_sf"/>
</dbReference>
<keyword evidence="2" id="KW-0238">DNA-binding</keyword>
<accession>A0A1H3GN00</accession>
<dbReference type="STRING" id="1503961.SAMN05421736_101203"/>